<dbReference type="Gene3D" id="1.10.1000.11">
    <property type="entry name" value="Arf Nucleotide-binding Site Opener,domain 2"/>
    <property type="match status" value="1"/>
</dbReference>
<dbReference type="GO" id="GO:0006891">
    <property type="term" value="P:intra-Golgi vesicle-mediated transport"/>
    <property type="evidence" value="ECO:0007669"/>
    <property type="project" value="EnsemblFungi"/>
</dbReference>
<dbReference type="GO" id="GO:0016236">
    <property type="term" value="P:macroautophagy"/>
    <property type="evidence" value="ECO:0007669"/>
    <property type="project" value="EnsemblFungi"/>
</dbReference>
<dbReference type="InterPro" id="IPR035999">
    <property type="entry name" value="Sec7_dom_sf"/>
</dbReference>
<keyword evidence="4" id="KW-1185">Reference proteome</keyword>
<dbReference type="PANTHER" id="PTHR10663">
    <property type="entry name" value="GUANYL-NUCLEOTIDE EXCHANGE FACTOR"/>
    <property type="match status" value="1"/>
</dbReference>
<evidence type="ECO:0000313" key="3">
    <source>
        <dbReference type="EMBL" id="CCH59974.1"/>
    </source>
</evidence>
<dbReference type="InParanoid" id="I2H0S2"/>
<dbReference type="RefSeq" id="XP_004179493.1">
    <property type="nucleotide sequence ID" value="XM_004179445.1"/>
</dbReference>
<accession>I2H0S2</accession>
<dbReference type="OrthoDB" id="10258608at2759"/>
<dbReference type="PROSITE" id="PS50190">
    <property type="entry name" value="SEC7"/>
    <property type="match status" value="1"/>
</dbReference>
<dbReference type="SMART" id="SM00222">
    <property type="entry name" value="Sec7"/>
    <property type="match status" value="1"/>
</dbReference>
<evidence type="ECO:0000259" key="2">
    <source>
        <dbReference type="PROSITE" id="PS50190"/>
    </source>
</evidence>
<dbReference type="InterPro" id="IPR000904">
    <property type="entry name" value="Sec7_dom"/>
</dbReference>
<feature type="compositionally biased region" description="Low complexity" evidence="1">
    <location>
        <begin position="333"/>
        <end position="342"/>
    </location>
</feature>
<feature type="compositionally biased region" description="Polar residues" evidence="1">
    <location>
        <begin position="283"/>
        <end position="310"/>
    </location>
</feature>
<reference evidence="3 4" key="1">
    <citation type="journal article" date="2011" name="Proc. Natl. Acad. Sci. U.S.A.">
        <title>Evolutionary erosion of yeast sex chromosomes by mating-type switching accidents.</title>
        <authorList>
            <person name="Gordon J.L."/>
            <person name="Armisen D."/>
            <person name="Proux-Wera E."/>
            <person name="Oheigeartaigh S.S."/>
            <person name="Byrne K.P."/>
            <person name="Wolfe K.H."/>
        </authorList>
    </citation>
    <scope>NUCLEOTIDE SEQUENCE [LARGE SCALE GENOMIC DNA]</scope>
    <source>
        <strain evidence="4">ATCC 34711 / CBS 6284 / DSM 70876 / NBRC 10599 / NRRL Y-10934 / UCD 77-7</strain>
    </source>
</reference>
<evidence type="ECO:0000313" key="4">
    <source>
        <dbReference type="Proteomes" id="UP000002866"/>
    </source>
</evidence>
<dbReference type="SUPFAM" id="SSF48425">
    <property type="entry name" value="Sec7 domain"/>
    <property type="match status" value="1"/>
</dbReference>
<evidence type="ECO:0000256" key="1">
    <source>
        <dbReference type="SAM" id="MobiDB-lite"/>
    </source>
</evidence>
<sequence>MYDSFEVGAVDPVTVIIKECITLSTAMRKDPRNDSQLGVAAILGGGSEIFSNDDDYLASTFNNLSINHHDSPLLSNFIQLRLKLNKLQTLDGIDSLAILKPFLNVISDSSVPGYITSIALDSLQKFYSLEIINNNSTNHILAYRGTVNALAHCRFEGSSAMFDDSVLLKVIILLHSIVNSPTGDLLSDSILYEVLQILMSLSFNKERTDVLRKAAETSLISMTSRIFRKLNSIKPALSKHKYINDESYITSDLKDDIIGSRSRGLKNSKPLNHPNSHEYEELPTNTNNGLSNATMNTSSDKNTIQATSTHDTMEQDSGDDSDIEGRDTHESSKSNLASINSSQQDLQEDVLEENYGLPLINKYMNLLLSLIAPENHTKHTSSTKIIALKLIDVAVQVSGKRFLLHPRLFNLISDPIFKSVLYIIQTSFYMDLLQSTLQLFSTLVVILGDQLHKQIELTLNTIFEILLDEKPDIYKNKKANNNSRSSINLNSARKSVSELDLLHSKEKFSNTNRAKRTPKIKELFIEQISILWTRSKSFFTRAFINYDCTLDRSDISIKFLHILTELALPESAMITSENVPPMCLEGLISLIDDMYANLIDLDNEKFKKMKIDEVTDILKQRERKKKFIECTSAFNAKWKVGISKLIENKFIESDKNEDISRFLFENNERLNKKMIGLVLCDPNNTELLEKFNDLFDFRSLRVDEAIRVLLTKFRLPGESQQIERIIEAFSKKFSKDVECVTTDDESNISDNQCLSPNKKQNSKREKVVPDQDSVFVLSYSIIMLNTDLHNPQVKEHMTFDEYSSNLKGCYNGNSDFPVWYLQRIYSSIEDKEIVMPEEHHGNEKWFEDAWNNLISSTTVITELNNESTRIDLNRLNRFQIALFDKVIFENNGKAIVDTLIKIYDIASDDHISSRMISTLDKCCIIASFFGYNDIFNYIVQYIAECSDIVDSRNSQRNRNSSESKNDDKLSNRENNAVHHNSYTNYEPVNTRIPVMEINVESNNSIIAVSSTSVKLGMRFKNQLCLVMLFRILSTNKIGNILSDDSWTKIIDIILTLYENLLLKDDRIGIIVKPELVVNKAKVNRGILSTFASYLKGDEEPNDEQIGYSLKGIDCINKCSILDATTKNRTYINKENIEKILTCIDDSWEVTHTNKRYLESEILYLFQLVIDMNDHLQNQEESCNILKKIKLFTDKNSVSEEFKRECNSYTLRLLTGVNNDTALERVGEIIMDINTKNEIYTAEYFKSRSGVSFIQEGLLMIDFDIINNNELYWKILRQIVIIGTEHMDMIYKFLYNVLETNSTKICSSTNFMSVLGIMDEISSIGAIGSQWEQTYANLITSGHKVNQENPYQDKIDISNHCVELTYSILLKNVTMSKNEIIGIIQALAHQCLNPCNQINNKALILLEKSIKIEIDRMEIQQDGMKMIELIDGGLMPLLMEQYNEYTVNILNILKNVYLYYQKLSETSTTDQENVFIKVMSIFNKFTAKPPAEKVLQEMLEAKKMISAERVQPESG</sequence>
<proteinExistence type="predicted"/>
<dbReference type="Pfam" id="PF12783">
    <property type="entry name" value="Sec7-like_HUS"/>
    <property type="match status" value="1"/>
</dbReference>
<dbReference type="InterPro" id="IPR023394">
    <property type="entry name" value="Sec7_C_sf"/>
</dbReference>
<dbReference type="InterPro" id="IPR032691">
    <property type="entry name" value="Mon2/Sec7/BIG1-like_HUS"/>
</dbReference>
<dbReference type="CDD" id="cd00171">
    <property type="entry name" value="Sec7"/>
    <property type="match status" value="1"/>
</dbReference>
<dbReference type="EMBL" id="HE806318">
    <property type="protein sequence ID" value="CCH59974.1"/>
    <property type="molecule type" value="Genomic_DNA"/>
</dbReference>
<feature type="compositionally biased region" description="Basic and acidic residues" evidence="1">
    <location>
        <begin position="959"/>
        <end position="971"/>
    </location>
</feature>
<dbReference type="GeneID" id="14494954"/>
<dbReference type="GO" id="GO:0032012">
    <property type="term" value="P:regulation of ARF protein signal transduction"/>
    <property type="evidence" value="ECO:0007669"/>
    <property type="project" value="InterPro"/>
</dbReference>
<dbReference type="STRING" id="1071380.I2H0S2"/>
<dbReference type="HOGENOM" id="CLU_001204_0_1_1"/>
<dbReference type="GO" id="GO:0005085">
    <property type="term" value="F:guanyl-nucleotide exchange factor activity"/>
    <property type="evidence" value="ECO:0007669"/>
    <property type="project" value="EnsemblFungi"/>
</dbReference>
<dbReference type="PANTHER" id="PTHR10663:SF388">
    <property type="entry name" value="GOLGI-SPECIFIC BREFELDIN A-RESISTANCE GUANINE NUCLEOTIDE EXCHANGE FACTOR 1"/>
    <property type="match status" value="1"/>
</dbReference>
<dbReference type="GO" id="GO:0006890">
    <property type="term" value="P:retrograde vesicle-mediated transport, Golgi to endoplasmic reticulum"/>
    <property type="evidence" value="ECO:0007669"/>
    <property type="project" value="EnsemblFungi"/>
</dbReference>
<protein>
    <recommendedName>
        <fullName evidence="2">SEC7 domain-containing protein</fullName>
    </recommendedName>
</protein>
<dbReference type="GO" id="GO:0006888">
    <property type="term" value="P:endoplasmic reticulum to Golgi vesicle-mediated transport"/>
    <property type="evidence" value="ECO:0007669"/>
    <property type="project" value="EnsemblFungi"/>
</dbReference>
<dbReference type="GO" id="GO:0000137">
    <property type="term" value="C:Golgi cis cisterna"/>
    <property type="evidence" value="ECO:0007669"/>
    <property type="project" value="EnsemblFungi"/>
</dbReference>
<organism evidence="3 4">
    <name type="scientific">Henningerozyma blattae (strain ATCC 34711 / CBS 6284 / DSM 70876 / NBRC 10599 / NRRL Y-10934 / UCD 77-7)</name>
    <name type="common">Yeast</name>
    <name type="synonym">Tetrapisispora blattae</name>
    <dbReference type="NCBI Taxonomy" id="1071380"/>
    <lineage>
        <taxon>Eukaryota</taxon>
        <taxon>Fungi</taxon>
        <taxon>Dikarya</taxon>
        <taxon>Ascomycota</taxon>
        <taxon>Saccharomycotina</taxon>
        <taxon>Saccharomycetes</taxon>
        <taxon>Saccharomycetales</taxon>
        <taxon>Saccharomycetaceae</taxon>
        <taxon>Henningerozyma</taxon>
    </lineage>
</organism>
<feature type="region of interest" description="Disordered" evidence="1">
    <location>
        <begin position="953"/>
        <end position="973"/>
    </location>
</feature>
<dbReference type="GO" id="GO:0030036">
    <property type="term" value="P:actin cytoskeleton organization"/>
    <property type="evidence" value="ECO:0007669"/>
    <property type="project" value="EnsemblFungi"/>
</dbReference>
<gene>
    <name evidence="3" type="primary">TBLA0C01600</name>
    <name evidence="3" type="ORF">TBLA_0C01600</name>
</gene>
<dbReference type="eggNOG" id="KOG0928">
    <property type="taxonomic scope" value="Eukaryota"/>
</dbReference>
<name>I2H0S2_HENB6</name>
<feature type="compositionally biased region" description="Basic and acidic residues" evidence="1">
    <location>
        <begin position="323"/>
        <end position="332"/>
    </location>
</feature>
<dbReference type="OMA" id="VKEHMTF"/>
<dbReference type="Gene3D" id="1.10.220.20">
    <property type="match status" value="1"/>
</dbReference>
<feature type="domain" description="SEC7" evidence="2">
    <location>
        <begin position="616"/>
        <end position="831"/>
    </location>
</feature>
<dbReference type="Proteomes" id="UP000002866">
    <property type="component" value="Chromosome 3"/>
</dbReference>
<feature type="region of interest" description="Disordered" evidence="1">
    <location>
        <begin position="261"/>
        <end position="345"/>
    </location>
</feature>
<dbReference type="KEGG" id="tbl:TBLA_0C01600"/>
<dbReference type="Pfam" id="PF01369">
    <property type="entry name" value="Sec7"/>
    <property type="match status" value="1"/>
</dbReference>